<evidence type="ECO:0000259" key="11">
    <source>
        <dbReference type="PROSITE" id="PS50885"/>
    </source>
</evidence>
<name>A0ABS1EVK0_9CLOT</name>
<evidence type="ECO:0000256" key="2">
    <source>
        <dbReference type="ARBA" id="ARBA00022475"/>
    </source>
</evidence>
<keyword evidence="2" id="KW-1003">Cell membrane</keyword>
<dbReference type="SMART" id="SM00304">
    <property type="entry name" value="HAMP"/>
    <property type="match status" value="1"/>
</dbReference>
<feature type="domain" description="HAMP" evidence="11">
    <location>
        <begin position="300"/>
        <end position="355"/>
    </location>
</feature>
<evidence type="ECO:0000256" key="7">
    <source>
        <dbReference type="ARBA" id="ARBA00023224"/>
    </source>
</evidence>
<sequence length="661" mass="72573">MRFTKSLRFKLAITLVCVSLIPLLTLSVFQLTQFNSVTSDDIKEKEMGISSSMVDTMNGWLDGKVAQLTEVYKAHPEFKNPNAAEISAVFKSVNEGDPEVESLNFVNKDGKAGTIDLKDREYFIKARDTKEIAFTDLVVNRSTKNTNIPIAMPIIDDSKNFQGIIVNLVSVEVMKNYVGKIKVGNSGFGFMLSGKGTFIYHPNQEYVGKDYSEVLKSTSTKDAIKNEILSKKNGYIEYVDDKGIKKIASFSTVDRTGWKIVVTIPKAEAYSEVNKSILISEIFIAISVVLILIMSFTMATITAKPIKLAAEYLNHLANADFTKEVPKKYKKRNDEIGVLISSMDVMVSSIKSLVSGIIGEANSVKGNINTSAENMMELSNKMETVSSTTSEISAGIEETSAATKIMNDSSINIENSIEAIASKAQNGTHIAEEISERAQSLKENAIISQRAAQDIRNTIDSDTREAIEKSNAVEKINVLSESILQITSQTNLLALNAAIEAARAGEAGKGFAVVADEIRKLAEISKNTVNEIQDITKLVTESVINLKTSSEKALNFIDTAVIKDYKSMVDTGEQYFKDSEAVQHLVTDFSETAKELLNSIHEMINAINDVATSNEENAEGAQGISEKTFTVMQNANEVTNLMKTTEKSAEKLMEIVDKFKI</sequence>
<keyword evidence="5" id="KW-1133">Transmembrane helix</keyword>
<keyword evidence="3" id="KW-0145">Chemotaxis</keyword>
<evidence type="ECO:0000256" key="5">
    <source>
        <dbReference type="ARBA" id="ARBA00022989"/>
    </source>
</evidence>
<evidence type="ECO:0000256" key="1">
    <source>
        <dbReference type="ARBA" id="ARBA00004651"/>
    </source>
</evidence>
<evidence type="ECO:0000256" key="6">
    <source>
        <dbReference type="ARBA" id="ARBA00023136"/>
    </source>
</evidence>
<organism evidence="12 13">
    <name type="scientific">Clostridium yunnanense</name>
    <dbReference type="NCBI Taxonomy" id="2800325"/>
    <lineage>
        <taxon>Bacteria</taxon>
        <taxon>Bacillati</taxon>
        <taxon>Bacillota</taxon>
        <taxon>Clostridia</taxon>
        <taxon>Eubacteriales</taxon>
        <taxon>Clostridiaceae</taxon>
        <taxon>Clostridium</taxon>
    </lineage>
</organism>
<keyword evidence="7 9" id="KW-0807">Transducer</keyword>
<keyword evidence="4" id="KW-0812">Transmembrane</keyword>
<gene>
    <name evidence="12" type="ORF">JHL18_22370</name>
</gene>
<dbReference type="PROSITE" id="PS50111">
    <property type="entry name" value="CHEMOTAXIS_TRANSDUC_2"/>
    <property type="match status" value="1"/>
</dbReference>
<evidence type="ECO:0000256" key="9">
    <source>
        <dbReference type="PROSITE-ProRule" id="PRU00284"/>
    </source>
</evidence>
<accession>A0ABS1EVK0</accession>
<dbReference type="Pfam" id="PF02743">
    <property type="entry name" value="dCache_1"/>
    <property type="match status" value="1"/>
</dbReference>
<evidence type="ECO:0000313" key="13">
    <source>
        <dbReference type="Proteomes" id="UP000596739"/>
    </source>
</evidence>
<evidence type="ECO:0000313" key="12">
    <source>
        <dbReference type="EMBL" id="MBK1813371.1"/>
    </source>
</evidence>
<dbReference type="PROSITE" id="PS50885">
    <property type="entry name" value="HAMP"/>
    <property type="match status" value="1"/>
</dbReference>
<protein>
    <submittedName>
        <fullName evidence="12">Methyl-accepting chemotaxis protein</fullName>
    </submittedName>
</protein>
<comment type="similarity">
    <text evidence="8">Belongs to the methyl-accepting chemotaxis (MCP) protein family.</text>
</comment>
<dbReference type="Gene3D" id="1.10.287.950">
    <property type="entry name" value="Methyl-accepting chemotaxis protein"/>
    <property type="match status" value="1"/>
</dbReference>
<reference evidence="13" key="1">
    <citation type="submission" date="2021-01" db="EMBL/GenBank/DDBJ databases">
        <title>Genome public.</title>
        <authorList>
            <person name="Liu C."/>
            <person name="Sun Q."/>
        </authorList>
    </citation>
    <scope>NUCLEOTIDE SEQUENCE [LARGE SCALE GENOMIC DNA]</scope>
    <source>
        <strain evidence="13">YIM B02505</strain>
    </source>
</reference>
<evidence type="ECO:0000256" key="4">
    <source>
        <dbReference type="ARBA" id="ARBA00022692"/>
    </source>
</evidence>
<dbReference type="CDD" id="cd12912">
    <property type="entry name" value="PDC2_MCP_like"/>
    <property type="match status" value="1"/>
</dbReference>
<evidence type="ECO:0000259" key="10">
    <source>
        <dbReference type="PROSITE" id="PS50111"/>
    </source>
</evidence>
<dbReference type="CDD" id="cd12914">
    <property type="entry name" value="PDC1_DGC_like"/>
    <property type="match status" value="1"/>
</dbReference>
<evidence type="ECO:0000256" key="8">
    <source>
        <dbReference type="ARBA" id="ARBA00029447"/>
    </source>
</evidence>
<dbReference type="PANTHER" id="PTHR32089">
    <property type="entry name" value="METHYL-ACCEPTING CHEMOTAXIS PROTEIN MCPB"/>
    <property type="match status" value="1"/>
</dbReference>
<comment type="subcellular location">
    <subcellularLocation>
        <location evidence="1">Cell membrane</location>
        <topology evidence="1">Multi-pass membrane protein</topology>
    </subcellularLocation>
</comment>
<feature type="domain" description="Methyl-accepting transducer" evidence="10">
    <location>
        <begin position="388"/>
        <end position="625"/>
    </location>
</feature>
<dbReference type="InterPro" id="IPR004089">
    <property type="entry name" value="MCPsignal_dom"/>
</dbReference>
<dbReference type="CDD" id="cd06225">
    <property type="entry name" value="HAMP"/>
    <property type="match status" value="1"/>
</dbReference>
<dbReference type="RefSeq" id="WP_200273449.1">
    <property type="nucleotide sequence ID" value="NZ_JAENHN010000062.1"/>
</dbReference>
<keyword evidence="6" id="KW-0472">Membrane</keyword>
<proteinExistence type="inferred from homology"/>
<evidence type="ECO:0000256" key="3">
    <source>
        <dbReference type="ARBA" id="ARBA00022500"/>
    </source>
</evidence>
<dbReference type="EMBL" id="JAENHN010000062">
    <property type="protein sequence ID" value="MBK1813371.1"/>
    <property type="molecule type" value="Genomic_DNA"/>
</dbReference>
<dbReference type="InterPro" id="IPR033479">
    <property type="entry name" value="dCache_1"/>
</dbReference>
<dbReference type="Gene3D" id="3.30.450.20">
    <property type="entry name" value="PAS domain"/>
    <property type="match status" value="1"/>
</dbReference>
<comment type="caution">
    <text evidence="12">The sequence shown here is derived from an EMBL/GenBank/DDBJ whole genome shotgun (WGS) entry which is preliminary data.</text>
</comment>
<dbReference type="Proteomes" id="UP000596739">
    <property type="component" value="Unassembled WGS sequence"/>
</dbReference>
<dbReference type="Pfam" id="PF00015">
    <property type="entry name" value="MCPsignal"/>
    <property type="match status" value="1"/>
</dbReference>
<dbReference type="PANTHER" id="PTHR32089:SF112">
    <property type="entry name" value="LYSOZYME-LIKE PROTEIN-RELATED"/>
    <property type="match status" value="1"/>
</dbReference>
<dbReference type="SUPFAM" id="SSF58104">
    <property type="entry name" value="Methyl-accepting chemotaxis protein (MCP) signaling domain"/>
    <property type="match status" value="1"/>
</dbReference>
<dbReference type="SMART" id="SM00283">
    <property type="entry name" value="MA"/>
    <property type="match status" value="1"/>
</dbReference>
<keyword evidence="13" id="KW-1185">Reference proteome</keyword>
<dbReference type="InterPro" id="IPR003660">
    <property type="entry name" value="HAMP_dom"/>
</dbReference>